<keyword evidence="4" id="KW-1185">Reference proteome</keyword>
<feature type="signal peptide" evidence="3">
    <location>
        <begin position="1"/>
        <end position="19"/>
    </location>
</feature>
<feature type="chain" id="PRO_5021487902" evidence="3">
    <location>
        <begin position="20"/>
        <end position="133"/>
    </location>
</feature>
<evidence type="ECO:0000313" key="4">
    <source>
        <dbReference type="Proteomes" id="UP000085678"/>
    </source>
</evidence>
<dbReference type="KEGG" id="lak:106176639"/>
<dbReference type="GeneID" id="106176639"/>
<proteinExistence type="predicted"/>
<sequence length="133" mass="13633">MKTVAVLIAMAATLATCDAFNCHECSSPKSEACGETFSATSATTVTCDTACFKAVTKVETILGSSTTYSRGCSTTTPNSMSCSKDSGGISGLASGSTEACYCNSELCNSASNLLPSIVQIVMIVAAALFFQKF</sequence>
<organism evidence="4 5">
    <name type="scientific">Lingula anatina</name>
    <name type="common">Brachiopod</name>
    <name type="synonym">Lingula unguis</name>
    <dbReference type="NCBI Taxonomy" id="7574"/>
    <lineage>
        <taxon>Eukaryota</taxon>
        <taxon>Metazoa</taxon>
        <taxon>Spiralia</taxon>
        <taxon>Lophotrochozoa</taxon>
        <taxon>Brachiopoda</taxon>
        <taxon>Linguliformea</taxon>
        <taxon>Lingulata</taxon>
        <taxon>Lingulida</taxon>
        <taxon>Linguloidea</taxon>
        <taxon>Lingulidae</taxon>
        <taxon>Lingula</taxon>
    </lineage>
</organism>
<dbReference type="Pfam" id="PF17064">
    <property type="entry name" value="QVR"/>
    <property type="match status" value="1"/>
</dbReference>
<dbReference type="PANTHER" id="PTHR33562">
    <property type="entry name" value="ATILLA, ISOFORM B-RELATED-RELATED"/>
    <property type="match status" value="1"/>
</dbReference>
<dbReference type="InterPro" id="IPR050975">
    <property type="entry name" value="Sleep_regulator"/>
</dbReference>
<protein>
    <submittedName>
        <fullName evidence="5">Uncharacterized protein LOC106176639</fullName>
    </submittedName>
</protein>
<dbReference type="AlphaFoldDB" id="A0A1S3JW76"/>
<accession>A0A1S3JW76</accession>
<dbReference type="InParanoid" id="A0A1S3JW76"/>
<gene>
    <name evidence="5" type="primary">LOC106176639</name>
</gene>
<evidence type="ECO:0000313" key="5">
    <source>
        <dbReference type="RefSeq" id="XP_013414557.1"/>
    </source>
</evidence>
<evidence type="ECO:0000256" key="3">
    <source>
        <dbReference type="SAM" id="SignalP"/>
    </source>
</evidence>
<dbReference type="GO" id="GO:0030431">
    <property type="term" value="P:sleep"/>
    <property type="evidence" value="ECO:0007669"/>
    <property type="project" value="InterPro"/>
</dbReference>
<dbReference type="RefSeq" id="XP_013414557.1">
    <property type="nucleotide sequence ID" value="XM_013559103.1"/>
</dbReference>
<keyword evidence="2" id="KW-0325">Glycoprotein</keyword>
<evidence type="ECO:0000256" key="1">
    <source>
        <dbReference type="ARBA" id="ARBA00022729"/>
    </source>
</evidence>
<dbReference type="PANTHER" id="PTHR33562:SF20">
    <property type="entry name" value="PROTEIN QUIVER"/>
    <property type="match status" value="1"/>
</dbReference>
<dbReference type="GO" id="GO:0032222">
    <property type="term" value="P:regulation of synaptic transmission, cholinergic"/>
    <property type="evidence" value="ECO:0007669"/>
    <property type="project" value="InterPro"/>
</dbReference>
<evidence type="ECO:0000256" key="2">
    <source>
        <dbReference type="ARBA" id="ARBA00023180"/>
    </source>
</evidence>
<name>A0A1S3JW76_LINAN</name>
<dbReference type="InterPro" id="IPR031424">
    <property type="entry name" value="QVR-like"/>
</dbReference>
<reference evidence="5" key="1">
    <citation type="submission" date="2025-08" db="UniProtKB">
        <authorList>
            <consortium name="RefSeq"/>
        </authorList>
    </citation>
    <scope>IDENTIFICATION</scope>
    <source>
        <tissue evidence="5">Gonads</tissue>
    </source>
</reference>
<keyword evidence="1 3" id="KW-0732">Signal</keyword>
<dbReference type="Proteomes" id="UP000085678">
    <property type="component" value="Unplaced"/>
</dbReference>